<dbReference type="AlphaFoldDB" id="W2C8D9"/>
<reference evidence="1 2" key="1">
    <citation type="submission" date="2013-11" db="EMBL/GenBank/DDBJ databases">
        <title>Single cell genomics of uncultured Tannerella BU063 (oral taxon 286).</title>
        <authorList>
            <person name="Beall C.J."/>
            <person name="Campbell A.G."/>
            <person name="Griffen A.L."/>
            <person name="Podar M."/>
            <person name="Leys E.J."/>
        </authorList>
    </citation>
    <scope>NUCLEOTIDE SEQUENCE [LARGE SCALE GENOMIC DNA]</scope>
    <source>
        <strain evidence="1">Cell 2</strain>
    </source>
</reference>
<sequence length="42" mass="4713">MKLTDKQALQEWEQYLQSIREETATPIAPCPWPNAKSAANGP</sequence>
<protein>
    <submittedName>
        <fullName evidence="1">Uncharacterized protein</fullName>
    </submittedName>
</protein>
<evidence type="ECO:0000313" key="2">
    <source>
        <dbReference type="Proteomes" id="UP000018837"/>
    </source>
</evidence>
<proteinExistence type="predicted"/>
<comment type="caution">
    <text evidence="1">The sequence shown here is derived from an EMBL/GenBank/DDBJ whole genome shotgun (WGS) entry which is preliminary data.</text>
</comment>
<dbReference type="EMBL" id="AYUF01000299">
    <property type="protein sequence ID" value="ETK02762.1"/>
    <property type="molecule type" value="Genomic_DNA"/>
</dbReference>
<organism evidence="1 2">
    <name type="scientific">Tannerella sp. oral taxon BU063 isolate Cell 2</name>
    <dbReference type="NCBI Taxonomy" id="1411148"/>
    <lineage>
        <taxon>Bacteria</taxon>
        <taxon>Pseudomonadati</taxon>
        <taxon>Bacteroidota</taxon>
        <taxon>Bacteroidia</taxon>
        <taxon>Bacteroidales</taxon>
        <taxon>Tannerellaceae</taxon>
        <taxon>Tannerella</taxon>
    </lineage>
</organism>
<gene>
    <name evidence="1" type="ORF">N425_02410</name>
</gene>
<name>W2C8D9_9BACT</name>
<accession>W2C8D9</accession>
<evidence type="ECO:0000313" key="1">
    <source>
        <dbReference type="EMBL" id="ETK02762.1"/>
    </source>
</evidence>
<dbReference type="Proteomes" id="UP000018837">
    <property type="component" value="Unassembled WGS sequence"/>
</dbReference>
<dbReference type="PATRIC" id="fig|1411148.3.peg.252"/>